<accession>A0AAV4SJ16</accession>
<gene>
    <name evidence="1" type="ORF">CDAR_302101</name>
</gene>
<proteinExistence type="predicted"/>
<keyword evidence="2" id="KW-1185">Reference proteome</keyword>
<protein>
    <submittedName>
        <fullName evidence="1">Uncharacterized protein</fullName>
    </submittedName>
</protein>
<dbReference type="AlphaFoldDB" id="A0AAV4SJ16"/>
<evidence type="ECO:0000313" key="2">
    <source>
        <dbReference type="Proteomes" id="UP001054837"/>
    </source>
</evidence>
<comment type="caution">
    <text evidence="1">The sequence shown here is derived from an EMBL/GenBank/DDBJ whole genome shotgun (WGS) entry which is preliminary data.</text>
</comment>
<dbReference type="EMBL" id="BPLQ01007821">
    <property type="protein sequence ID" value="GIY32547.1"/>
    <property type="molecule type" value="Genomic_DNA"/>
</dbReference>
<sequence>MTIFAGVSSTMERIGMELDEPHTSGSGSSQNPTEVPILNAVPVSTTFDGQSIVDDADRCAALSKMNRRIAFLQNRLEIAGNDLKGVLASIDAGFRKPDDAAFGQQIYEARGIQKRGE</sequence>
<dbReference type="Proteomes" id="UP001054837">
    <property type="component" value="Unassembled WGS sequence"/>
</dbReference>
<evidence type="ECO:0000313" key="1">
    <source>
        <dbReference type="EMBL" id="GIY32547.1"/>
    </source>
</evidence>
<reference evidence="1 2" key="1">
    <citation type="submission" date="2021-06" db="EMBL/GenBank/DDBJ databases">
        <title>Caerostris darwini draft genome.</title>
        <authorList>
            <person name="Kono N."/>
            <person name="Arakawa K."/>
        </authorList>
    </citation>
    <scope>NUCLEOTIDE SEQUENCE [LARGE SCALE GENOMIC DNA]</scope>
</reference>
<name>A0AAV4SJ16_9ARAC</name>
<organism evidence="1 2">
    <name type="scientific">Caerostris darwini</name>
    <dbReference type="NCBI Taxonomy" id="1538125"/>
    <lineage>
        <taxon>Eukaryota</taxon>
        <taxon>Metazoa</taxon>
        <taxon>Ecdysozoa</taxon>
        <taxon>Arthropoda</taxon>
        <taxon>Chelicerata</taxon>
        <taxon>Arachnida</taxon>
        <taxon>Araneae</taxon>
        <taxon>Araneomorphae</taxon>
        <taxon>Entelegynae</taxon>
        <taxon>Araneoidea</taxon>
        <taxon>Araneidae</taxon>
        <taxon>Caerostris</taxon>
    </lineage>
</organism>